<evidence type="ECO:0000259" key="2">
    <source>
        <dbReference type="Pfam" id="PF10022"/>
    </source>
</evidence>
<dbReference type="PANTHER" id="PTHR35339:SF4">
    <property type="entry name" value="LINALOOL DEHYDRATASE_ISOMERASE DOMAIN-CONTAINING PROTEIN"/>
    <property type="match status" value="1"/>
</dbReference>
<dbReference type="EMBL" id="NMVO01000016">
    <property type="protein sequence ID" value="OYO10794.1"/>
    <property type="molecule type" value="Genomic_DNA"/>
</dbReference>
<protein>
    <recommendedName>
        <fullName evidence="2">DUF2264 domain-containing protein</fullName>
    </recommendedName>
</protein>
<comment type="caution">
    <text evidence="3">The sequence shown here is derived from an EMBL/GenBank/DDBJ whole genome shotgun (WGS) entry which is preliminary data.</text>
</comment>
<dbReference type="InterPro" id="IPR049349">
    <property type="entry name" value="DUF2264_N"/>
</dbReference>
<keyword evidence="4" id="KW-1185">Reference proteome</keyword>
<dbReference type="Proteomes" id="UP000215896">
    <property type="component" value="Unassembled WGS sequence"/>
</dbReference>
<reference evidence="3 4" key="1">
    <citation type="submission" date="2017-07" db="EMBL/GenBank/DDBJ databases">
        <title>Draft whole genome sequences of clinical Proprionibacteriaceae strains.</title>
        <authorList>
            <person name="Bernier A.-M."/>
            <person name="Bernard K."/>
            <person name="Domingo M.-C."/>
        </authorList>
    </citation>
    <scope>NUCLEOTIDE SEQUENCE [LARGE SCALE GENOMIC DNA]</scope>
    <source>
        <strain evidence="3 4">NML 030167</strain>
    </source>
</reference>
<evidence type="ECO:0000313" key="4">
    <source>
        <dbReference type="Proteomes" id="UP000215896"/>
    </source>
</evidence>
<feature type="region of interest" description="Disordered" evidence="1">
    <location>
        <begin position="615"/>
        <end position="635"/>
    </location>
</feature>
<evidence type="ECO:0000256" key="1">
    <source>
        <dbReference type="SAM" id="MobiDB-lite"/>
    </source>
</evidence>
<dbReference type="AlphaFoldDB" id="A0A255GD09"/>
<name>A0A255GD09_9ACTN</name>
<organism evidence="3 4">
    <name type="scientific">Enemella evansiae</name>
    <dbReference type="NCBI Taxonomy" id="2016499"/>
    <lineage>
        <taxon>Bacteria</taxon>
        <taxon>Bacillati</taxon>
        <taxon>Actinomycetota</taxon>
        <taxon>Actinomycetes</taxon>
        <taxon>Propionibacteriales</taxon>
        <taxon>Propionibacteriaceae</taxon>
        <taxon>Enemella</taxon>
    </lineage>
</organism>
<feature type="domain" description="DUF2264" evidence="2">
    <location>
        <begin position="15"/>
        <end position="363"/>
    </location>
</feature>
<sequence length="660" mass="71656">MPPLDHQASRYTGFTRRHWEHIADQMLLTARRFASPGRARILFPGPPGGYGSDIDGLEGFARSFMAAAFRLTGSGGNDPHDLAAWYASGIAAGTDPKHPHRWIRPDEHDQAKVEAAAIALGLSMTRSLIWDRLDTRVQTNLVDWLSTVIGAEYPPINWVWFRIVVEQFLRSVGGPWSSEDLAADLTRHDTFVRADGWYSDGPQRAYDHYAGWALHLYPILWLEMAGPEDEYAAPRRTAYLAHLDRFLQDAVRLLGRDGSPLIQGRSLIYRFAAAAPFWAGALSGSQTLAPGTIRRAASGMLKHFIDAGAFEPSGVLTLGWHGEWRKLAQSYSGTGSPYWASKGLLGLALPAEHPVWTSREEPLPIDETDIGTVATAPGWLISGTTSDGIVRVINHGTDHATPGDLVADPPLYARLGYSTATSPVLEPLLEPSPLDQSVVLLDAAGRPSHRTGFRTICCESLDQTGTLLGASVSRAHWVDPDPEGERHGSGLTGTVTTGPEITVVSVVRGGWEVRLVRVEPDTTDVIGTLRLGGWPISGQHPMATAASTVTSAGLTSRCLDLTGLPEAGIHDDLDATPLGRTTRTPWVATATHAEPGRWHIAALYLGQATRSDPIPPRIQQHRPNGPLSIRWPSGSDTEIDMSAVVDTAQPRPYEGHRKHS</sequence>
<accession>A0A255GD09</accession>
<proteinExistence type="predicted"/>
<dbReference type="PANTHER" id="PTHR35339">
    <property type="entry name" value="LINALOOL DEHYDRATASE_ISOMERASE DOMAIN-CONTAINING PROTEIN"/>
    <property type="match status" value="1"/>
</dbReference>
<gene>
    <name evidence="3" type="ORF">CGZ94_17340</name>
</gene>
<dbReference type="OrthoDB" id="9813465at2"/>
<dbReference type="InterPro" id="IPR016624">
    <property type="entry name" value="UCP014753"/>
</dbReference>
<dbReference type="Pfam" id="PF10022">
    <property type="entry name" value="DUF2264"/>
    <property type="match status" value="1"/>
</dbReference>
<evidence type="ECO:0000313" key="3">
    <source>
        <dbReference type="EMBL" id="OYO10794.1"/>
    </source>
</evidence>